<keyword evidence="2" id="KW-1185">Reference proteome</keyword>
<dbReference type="Proteomes" id="UP001203058">
    <property type="component" value="Unassembled WGS sequence"/>
</dbReference>
<dbReference type="EMBL" id="JAKZHW010000001">
    <property type="protein sequence ID" value="MCH8615457.1"/>
    <property type="molecule type" value="Genomic_DNA"/>
</dbReference>
<reference evidence="1 2" key="1">
    <citation type="submission" date="2022-03" db="EMBL/GenBank/DDBJ databases">
        <authorList>
            <person name="Jo J.-H."/>
            <person name="Im W.-T."/>
        </authorList>
    </citation>
    <scope>NUCLEOTIDE SEQUENCE [LARGE SCALE GENOMIC DNA]</scope>
    <source>
        <strain evidence="1 2">SM33</strain>
    </source>
</reference>
<protein>
    <submittedName>
        <fullName evidence="1">Uncharacterized protein</fullName>
    </submittedName>
</protein>
<gene>
    <name evidence="1" type="ORF">LZ016_05000</name>
</gene>
<name>A0ABS9VKF8_9SPHN</name>
<evidence type="ECO:0000313" key="2">
    <source>
        <dbReference type="Proteomes" id="UP001203058"/>
    </source>
</evidence>
<comment type="caution">
    <text evidence="1">The sequence shown here is derived from an EMBL/GenBank/DDBJ whole genome shotgun (WGS) entry which is preliminary data.</text>
</comment>
<organism evidence="1 2">
    <name type="scientific">Sphingomonas telluris</name>
    <dbReference type="NCBI Taxonomy" id="2907998"/>
    <lineage>
        <taxon>Bacteria</taxon>
        <taxon>Pseudomonadati</taxon>
        <taxon>Pseudomonadota</taxon>
        <taxon>Alphaproteobacteria</taxon>
        <taxon>Sphingomonadales</taxon>
        <taxon>Sphingomonadaceae</taxon>
        <taxon>Sphingomonas</taxon>
    </lineage>
</organism>
<dbReference type="RefSeq" id="WP_241446240.1">
    <property type="nucleotide sequence ID" value="NZ_JAKZHW010000001.1"/>
</dbReference>
<evidence type="ECO:0000313" key="1">
    <source>
        <dbReference type="EMBL" id="MCH8615457.1"/>
    </source>
</evidence>
<sequence length="87" mass="9077">MTMMTTIVAVALGLTPIGQDGVVQPVSKDQASAIGRYSESTDDTGTTHLTGINRKTGQTFHLTVNPQGRVEGSVGDWVVTFQVASAA</sequence>
<proteinExistence type="predicted"/>
<accession>A0ABS9VKF8</accession>